<organism evidence="3 4">
    <name type="scientific">Cellulomonas chengniuliangii</name>
    <dbReference type="NCBI Taxonomy" id="2968084"/>
    <lineage>
        <taxon>Bacteria</taxon>
        <taxon>Bacillati</taxon>
        <taxon>Actinomycetota</taxon>
        <taxon>Actinomycetes</taxon>
        <taxon>Micrococcales</taxon>
        <taxon>Cellulomonadaceae</taxon>
        <taxon>Cellulomonas</taxon>
    </lineage>
</organism>
<dbReference type="RefSeq" id="WP_227569024.1">
    <property type="nucleotide sequence ID" value="NZ_CP101988.1"/>
</dbReference>
<accession>A0ABY5L5I8</accession>
<name>A0ABY5L5I8_9CELL</name>
<dbReference type="Proteomes" id="UP001316189">
    <property type="component" value="Chromosome"/>
</dbReference>
<feature type="transmembrane region" description="Helical" evidence="1">
    <location>
        <begin position="74"/>
        <end position="96"/>
    </location>
</feature>
<proteinExistence type="predicted"/>
<reference evidence="3 4" key="1">
    <citation type="submission" date="2022-07" db="EMBL/GenBank/DDBJ databases">
        <title>Novel species in genus cellulomonas.</title>
        <authorList>
            <person name="Ye L."/>
        </authorList>
    </citation>
    <scope>NUCLEOTIDE SEQUENCE [LARGE SCALE GENOMIC DNA]</scope>
    <source>
        <strain evidence="4">zg-Y338</strain>
    </source>
</reference>
<gene>
    <name evidence="3" type="ORF">NP064_07610</name>
</gene>
<dbReference type="PROSITE" id="PS51257">
    <property type="entry name" value="PROKAR_LIPOPROTEIN"/>
    <property type="match status" value="1"/>
</dbReference>
<evidence type="ECO:0008006" key="5">
    <source>
        <dbReference type="Google" id="ProtNLM"/>
    </source>
</evidence>
<evidence type="ECO:0000313" key="4">
    <source>
        <dbReference type="Proteomes" id="UP001316189"/>
    </source>
</evidence>
<keyword evidence="4" id="KW-1185">Reference proteome</keyword>
<keyword evidence="1" id="KW-0472">Membrane</keyword>
<keyword evidence="1" id="KW-0812">Transmembrane</keyword>
<keyword evidence="2" id="KW-0732">Signal</keyword>
<evidence type="ECO:0000256" key="1">
    <source>
        <dbReference type="SAM" id="Phobius"/>
    </source>
</evidence>
<evidence type="ECO:0000256" key="2">
    <source>
        <dbReference type="SAM" id="SignalP"/>
    </source>
</evidence>
<protein>
    <recommendedName>
        <fullName evidence="5">Lipoprotein</fullName>
    </recommendedName>
</protein>
<feature type="signal peptide" evidence="2">
    <location>
        <begin position="1"/>
        <end position="29"/>
    </location>
</feature>
<keyword evidence="1" id="KW-1133">Transmembrane helix</keyword>
<sequence length="104" mass="10835">MARRRVAIAAGLVGVALLMAACAPGPNYAAEAGGADPAGFWLGLWQGLISPIVFVVSLFTDTVNIYEVDNNGNWYNFGFLLGVSFAFGGAAGSGGAGRRRRRRA</sequence>
<evidence type="ECO:0000313" key="3">
    <source>
        <dbReference type="EMBL" id="UUI76735.1"/>
    </source>
</evidence>
<feature type="chain" id="PRO_5045857964" description="Lipoprotein" evidence="2">
    <location>
        <begin position="30"/>
        <end position="104"/>
    </location>
</feature>
<dbReference type="EMBL" id="CP101988">
    <property type="protein sequence ID" value="UUI76735.1"/>
    <property type="molecule type" value="Genomic_DNA"/>
</dbReference>